<keyword evidence="3" id="KW-1185">Reference proteome</keyword>
<protein>
    <submittedName>
        <fullName evidence="2">Uncharacterized protein</fullName>
    </submittedName>
</protein>
<sequence length="52" mass="5919">MNRKLIHAVILLAISQSPVAMSRSRYLLIYDLILDTNKTYSRALKIGTTLLE</sequence>
<gene>
    <name evidence="2" type="ORF">BGZ65_008505</name>
</gene>
<feature type="non-terminal residue" evidence="2">
    <location>
        <position position="52"/>
    </location>
</feature>
<dbReference type="AlphaFoldDB" id="A0A9P6SS49"/>
<evidence type="ECO:0000313" key="3">
    <source>
        <dbReference type="Proteomes" id="UP000749646"/>
    </source>
</evidence>
<accession>A0A9P6SS49</accession>
<name>A0A9P6SS49_9FUNG</name>
<reference evidence="2" key="1">
    <citation type="journal article" date="2020" name="Fungal Divers.">
        <title>Resolving the Mortierellaceae phylogeny through synthesis of multi-gene phylogenetics and phylogenomics.</title>
        <authorList>
            <person name="Vandepol N."/>
            <person name="Liber J."/>
            <person name="Desiro A."/>
            <person name="Na H."/>
            <person name="Kennedy M."/>
            <person name="Barry K."/>
            <person name="Grigoriev I.V."/>
            <person name="Miller A.N."/>
            <person name="O'Donnell K."/>
            <person name="Stajich J.E."/>
            <person name="Bonito G."/>
        </authorList>
    </citation>
    <scope>NUCLEOTIDE SEQUENCE</scope>
    <source>
        <strain evidence="2">MES-2147</strain>
    </source>
</reference>
<feature type="chain" id="PRO_5040395086" evidence="1">
    <location>
        <begin position="23"/>
        <end position="52"/>
    </location>
</feature>
<dbReference type="Proteomes" id="UP000749646">
    <property type="component" value="Unassembled WGS sequence"/>
</dbReference>
<evidence type="ECO:0000256" key="1">
    <source>
        <dbReference type="SAM" id="SignalP"/>
    </source>
</evidence>
<dbReference type="OrthoDB" id="269173at2759"/>
<feature type="signal peptide" evidence="1">
    <location>
        <begin position="1"/>
        <end position="22"/>
    </location>
</feature>
<organism evidence="2 3">
    <name type="scientific">Modicella reniformis</name>
    <dbReference type="NCBI Taxonomy" id="1440133"/>
    <lineage>
        <taxon>Eukaryota</taxon>
        <taxon>Fungi</taxon>
        <taxon>Fungi incertae sedis</taxon>
        <taxon>Mucoromycota</taxon>
        <taxon>Mortierellomycotina</taxon>
        <taxon>Mortierellomycetes</taxon>
        <taxon>Mortierellales</taxon>
        <taxon>Mortierellaceae</taxon>
        <taxon>Modicella</taxon>
    </lineage>
</organism>
<evidence type="ECO:0000313" key="2">
    <source>
        <dbReference type="EMBL" id="KAF9995884.1"/>
    </source>
</evidence>
<dbReference type="EMBL" id="JAAAHW010001266">
    <property type="protein sequence ID" value="KAF9995884.1"/>
    <property type="molecule type" value="Genomic_DNA"/>
</dbReference>
<keyword evidence="1" id="KW-0732">Signal</keyword>
<comment type="caution">
    <text evidence="2">The sequence shown here is derived from an EMBL/GenBank/DDBJ whole genome shotgun (WGS) entry which is preliminary data.</text>
</comment>
<proteinExistence type="predicted"/>